<dbReference type="EMBL" id="JACMSC010000004">
    <property type="protein sequence ID" value="KAG6526664.1"/>
    <property type="molecule type" value="Genomic_DNA"/>
</dbReference>
<dbReference type="GO" id="GO:0005905">
    <property type="term" value="C:clathrin-coated pit"/>
    <property type="evidence" value="ECO:0007669"/>
    <property type="project" value="UniProtKB-SubCell"/>
</dbReference>
<feature type="region of interest" description="Disordered" evidence="9">
    <location>
        <begin position="533"/>
        <end position="590"/>
    </location>
</feature>
<dbReference type="GO" id="GO:0005545">
    <property type="term" value="F:1-phosphatidylinositol binding"/>
    <property type="evidence" value="ECO:0007669"/>
    <property type="project" value="InterPro"/>
</dbReference>
<keyword evidence="12" id="KW-1185">Reference proteome</keyword>
<dbReference type="InterPro" id="IPR014712">
    <property type="entry name" value="ANTH_dom_sf"/>
</dbReference>
<dbReference type="InterPro" id="IPR048050">
    <property type="entry name" value="ANTH_N_plant"/>
</dbReference>
<dbReference type="GO" id="GO:0072583">
    <property type="term" value="P:clathrin-dependent endocytosis"/>
    <property type="evidence" value="ECO:0007669"/>
    <property type="project" value="InterPro"/>
</dbReference>
<dbReference type="GO" id="GO:0005794">
    <property type="term" value="C:Golgi apparatus"/>
    <property type="evidence" value="ECO:0007669"/>
    <property type="project" value="UniProtKB-SubCell"/>
</dbReference>
<dbReference type="PANTHER" id="PTHR22951:SF13">
    <property type="entry name" value="ASSEMBLY PROTEIN, PUTATIVE, EXPRESSED-RELATED"/>
    <property type="match status" value="1"/>
</dbReference>
<dbReference type="PANTHER" id="PTHR22951">
    <property type="entry name" value="CLATHRIN ASSEMBLY PROTEIN"/>
    <property type="match status" value="1"/>
</dbReference>
<feature type="compositionally biased region" description="Low complexity" evidence="9">
    <location>
        <begin position="369"/>
        <end position="383"/>
    </location>
</feature>
<evidence type="ECO:0000259" key="10">
    <source>
        <dbReference type="PROSITE" id="PS50942"/>
    </source>
</evidence>
<dbReference type="GO" id="GO:0006900">
    <property type="term" value="P:vesicle budding from membrane"/>
    <property type="evidence" value="ECO:0007669"/>
    <property type="project" value="TreeGrafter"/>
</dbReference>
<proteinExistence type="predicted"/>
<evidence type="ECO:0000256" key="5">
    <source>
        <dbReference type="ARBA" id="ARBA00023034"/>
    </source>
</evidence>
<evidence type="ECO:0000256" key="3">
    <source>
        <dbReference type="ARBA" id="ARBA00004600"/>
    </source>
</evidence>
<evidence type="ECO:0000256" key="8">
    <source>
        <dbReference type="ARBA" id="ARBA00023329"/>
    </source>
</evidence>
<comment type="caution">
    <text evidence="11">The sequence shown here is derived from an EMBL/GenBank/DDBJ whole genome shotgun (WGS) entry which is preliminary data.</text>
</comment>
<dbReference type="SMART" id="SM00273">
    <property type="entry name" value="ENTH"/>
    <property type="match status" value="1"/>
</dbReference>
<evidence type="ECO:0000256" key="2">
    <source>
        <dbReference type="ARBA" id="ARBA00004555"/>
    </source>
</evidence>
<keyword evidence="7" id="KW-0168">Coated pit</keyword>
<dbReference type="PROSITE" id="PS50942">
    <property type="entry name" value="ENTH"/>
    <property type="match status" value="1"/>
</dbReference>
<feature type="domain" description="ENTH" evidence="10">
    <location>
        <begin position="207"/>
        <end position="343"/>
    </location>
</feature>
<dbReference type="SUPFAM" id="SSF89009">
    <property type="entry name" value="GAT-like domain"/>
    <property type="match status" value="1"/>
</dbReference>
<comment type="subcellular location">
    <subcellularLocation>
        <location evidence="1">Cytoplasmic vesicle</location>
        <location evidence="1">Clathrin-coated vesicle</location>
    </subcellularLocation>
    <subcellularLocation>
        <location evidence="2">Golgi apparatus</location>
    </subcellularLocation>
    <subcellularLocation>
        <location evidence="3">Membrane</location>
        <location evidence="3">Clathrin-coated pit</location>
    </subcellularLocation>
</comment>
<dbReference type="GO" id="GO:0000149">
    <property type="term" value="F:SNARE binding"/>
    <property type="evidence" value="ECO:0007669"/>
    <property type="project" value="TreeGrafter"/>
</dbReference>
<keyword evidence="5" id="KW-0333">Golgi apparatus</keyword>
<evidence type="ECO:0000313" key="12">
    <source>
        <dbReference type="Proteomes" id="UP000734854"/>
    </source>
</evidence>
<name>A0A8J5LVI6_ZINOF</name>
<accession>A0A8J5LVI6</accession>
<dbReference type="GO" id="GO:0048268">
    <property type="term" value="P:clathrin coat assembly"/>
    <property type="evidence" value="ECO:0007669"/>
    <property type="project" value="InterPro"/>
</dbReference>
<dbReference type="CDD" id="cd16987">
    <property type="entry name" value="ANTH_N_AP180_plant"/>
    <property type="match status" value="1"/>
</dbReference>
<evidence type="ECO:0000256" key="4">
    <source>
        <dbReference type="ARBA" id="ARBA00022583"/>
    </source>
</evidence>
<dbReference type="GO" id="GO:0030136">
    <property type="term" value="C:clathrin-coated vesicle"/>
    <property type="evidence" value="ECO:0007669"/>
    <property type="project" value="UniProtKB-SubCell"/>
</dbReference>
<gene>
    <name evidence="11" type="ORF">ZIOFF_016665</name>
</gene>
<dbReference type="SUPFAM" id="SSF48464">
    <property type="entry name" value="ENTH/VHS domain"/>
    <property type="match status" value="1"/>
</dbReference>
<protein>
    <recommendedName>
        <fullName evidence="10">ENTH domain-containing protein</fullName>
    </recommendedName>
</protein>
<dbReference type="Gene3D" id="1.20.58.150">
    <property type="entry name" value="ANTH domain"/>
    <property type="match status" value="1"/>
</dbReference>
<dbReference type="GO" id="GO:0032050">
    <property type="term" value="F:clathrin heavy chain binding"/>
    <property type="evidence" value="ECO:0007669"/>
    <property type="project" value="TreeGrafter"/>
</dbReference>
<dbReference type="FunFam" id="1.20.58.150:FF:000005">
    <property type="entry name" value="putative clathrin assembly protein At2g25430"/>
    <property type="match status" value="1"/>
</dbReference>
<evidence type="ECO:0000313" key="11">
    <source>
        <dbReference type="EMBL" id="KAG6526664.1"/>
    </source>
</evidence>
<keyword evidence="8" id="KW-0968">Cytoplasmic vesicle</keyword>
<organism evidence="11 12">
    <name type="scientific">Zingiber officinale</name>
    <name type="common">Ginger</name>
    <name type="synonym">Amomum zingiber</name>
    <dbReference type="NCBI Taxonomy" id="94328"/>
    <lineage>
        <taxon>Eukaryota</taxon>
        <taxon>Viridiplantae</taxon>
        <taxon>Streptophyta</taxon>
        <taxon>Embryophyta</taxon>
        <taxon>Tracheophyta</taxon>
        <taxon>Spermatophyta</taxon>
        <taxon>Magnoliopsida</taxon>
        <taxon>Liliopsida</taxon>
        <taxon>Zingiberales</taxon>
        <taxon>Zingiberaceae</taxon>
        <taxon>Zingiber</taxon>
    </lineage>
</organism>
<dbReference type="Proteomes" id="UP000734854">
    <property type="component" value="Unassembled WGS sequence"/>
</dbReference>
<keyword evidence="4" id="KW-0254">Endocytosis</keyword>
<feature type="compositionally biased region" description="Basic and acidic residues" evidence="9">
    <location>
        <begin position="385"/>
        <end position="401"/>
    </location>
</feature>
<feature type="compositionally biased region" description="Polar residues" evidence="9">
    <location>
        <begin position="631"/>
        <end position="644"/>
    </location>
</feature>
<dbReference type="AlphaFoldDB" id="A0A8J5LVI6"/>
<sequence>MRHVVSLRQPRYKLEAVPNDRPHTAPHQSSYASSLRSCIRGALQPRAGLAPAAALDGHFYSNLSVDPGAISGDIRRQGRAAVPSRPLCRFFSPSTASEIEGFARRTRRSKEDPGAGYLTFSISRLAFWSVIFGARGHGDQVLYITVTSLDNQFGYIVYEESSSRLNVELLVNPPGNILLKGIEEMAPSIRKALGTVKDQTSIGLAKVSSNMAPELDVAIVKATSHDDEPANEKYLREILNMTSYSRGYVSACIATISRRLGKTRDWVVALKALMLVHRLMVDGDLAFQHEILYATRRGTRLLNMSDFRDEAHSNSWDHSAFVRTYALYLDQRLECIMYERKQGGGSSRSNESGTDRWRSPQRHGDHDPYAYGSYGRSSYSSPRGNRRDGYEERQDGEEKKPPTPLRDMNPERVLGKMYHLQQLLGRLLASRPTGNAKHSRMILVALYPLVRESFQLYADTCEILAVLLDRFFDMEYPDCVKSFEAYASAAKQIDELCDFYAWCKDTGVARYSEYPEVQRITDKLLETLEEFVRDRGRRPKSPPKETIPAPAGDEEPEQDMNSIKALPAPSDYKEEEPEPAVEPINQQPPELPPDLVDLREDGLTADDHSNNLALALFQGPAAANGSWEAFPSSNSDPGVTSAWQNPAAEPGKEDWELVLVETASNLSKQKAAMGGGLDPLLLNGMYDQGLVKQQVNAQANGGSASSVALPVPGRGSAPVLALPAPDGSVQTIGQDPFAASLSIPPPSYVQMAEIEKKQQLLVQEQLVWQQYSKDGMQGQASLVRINNAFMPNPGMPYGMPAGRYYSPTY</sequence>
<reference evidence="11 12" key="1">
    <citation type="submission" date="2020-08" db="EMBL/GenBank/DDBJ databases">
        <title>Plant Genome Project.</title>
        <authorList>
            <person name="Zhang R.-G."/>
        </authorList>
    </citation>
    <scope>NUCLEOTIDE SEQUENCE [LARGE SCALE GENOMIC DNA]</scope>
    <source>
        <tissue evidence="11">Rhizome</tissue>
    </source>
</reference>
<dbReference type="InterPro" id="IPR013809">
    <property type="entry name" value="ENTH"/>
</dbReference>
<evidence type="ECO:0000256" key="9">
    <source>
        <dbReference type="SAM" id="MobiDB-lite"/>
    </source>
</evidence>
<feature type="compositionally biased region" description="Basic and acidic residues" evidence="9">
    <location>
        <begin position="353"/>
        <end position="368"/>
    </location>
</feature>
<keyword evidence="6" id="KW-0472">Membrane</keyword>
<evidence type="ECO:0000256" key="1">
    <source>
        <dbReference type="ARBA" id="ARBA00004132"/>
    </source>
</evidence>
<evidence type="ECO:0000256" key="7">
    <source>
        <dbReference type="ARBA" id="ARBA00023176"/>
    </source>
</evidence>
<dbReference type="InterPro" id="IPR045192">
    <property type="entry name" value="AP180-like"/>
</dbReference>
<feature type="region of interest" description="Disordered" evidence="9">
    <location>
        <begin position="341"/>
        <end position="410"/>
    </location>
</feature>
<dbReference type="Gene3D" id="1.25.40.90">
    <property type="match status" value="1"/>
</dbReference>
<dbReference type="InterPro" id="IPR008942">
    <property type="entry name" value="ENTH_VHS"/>
</dbReference>
<dbReference type="GO" id="GO:0005546">
    <property type="term" value="F:phosphatidylinositol-4,5-bisphosphate binding"/>
    <property type="evidence" value="ECO:0007669"/>
    <property type="project" value="TreeGrafter"/>
</dbReference>
<dbReference type="Pfam" id="PF07651">
    <property type="entry name" value="ANTH"/>
    <property type="match status" value="1"/>
</dbReference>
<dbReference type="FunFam" id="1.25.40.90:FF:000019">
    <property type="entry name" value="Clathrin coat assembly protein"/>
    <property type="match status" value="1"/>
</dbReference>
<dbReference type="InterPro" id="IPR011417">
    <property type="entry name" value="ANTH_dom"/>
</dbReference>
<evidence type="ECO:0000256" key="6">
    <source>
        <dbReference type="ARBA" id="ARBA00023136"/>
    </source>
</evidence>
<feature type="region of interest" description="Disordered" evidence="9">
    <location>
        <begin position="631"/>
        <end position="650"/>
    </location>
</feature>